<evidence type="ECO:0000256" key="4">
    <source>
        <dbReference type="ARBA" id="ARBA00023136"/>
    </source>
</evidence>
<dbReference type="Proteomes" id="UP001501207">
    <property type="component" value="Unassembled WGS sequence"/>
</dbReference>
<comment type="subcellular location">
    <subcellularLocation>
        <location evidence="1">Cell outer membrane</location>
    </subcellularLocation>
</comment>
<protein>
    <recommendedName>
        <fullName evidence="10">TolC family protein</fullName>
    </recommendedName>
</protein>
<keyword evidence="5" id="KW-0998">Cell outer membrane</keyword>
<accession>A0ABP8FQV2</accession>
<evidence type="ECO:0000256" key="5">
    <source>
        <dbReference type="ARBA" id="ARBA00023237"/>
    </source>
</evidence>
<keyword evidence="6" id="KW-0175">Coiled coil</keyword>
<keyword evidence="3" id="KW-0812">Transmembrane</keyword>
<feature type="chain" id="PRO_5045198583" description="TolC family protein" evidence="7">
    <location>
        <begin position="21"/>
        <end position="413"/>
    </location>
</feature>
<reference evidence="9" key="1">
    <citation type="journal article" date="2019" name="Int. J. Syst. Evol. Microbiol.">
        <title>The Global Catalogue of Microorganisms (GCM) 10K type strain sequencing project: providing services to taxonomists for standard genome sequencing and annotation.</title>
        <authorList>
            <consortium name="The Broad Institute Genomics Platform"/>
            <consortium name="The Broad Institute Genome Sequencing Center for Infectious Disease"/>
            <person name="Wu L."/>
            <person name="Ma J."/>
        </authorList>
    </citation>
    <scope>NUCLEOTIDE SEQUENCE [LARGE SCALE GENOMIC DNA]</scope>
    <source>
        <strain evidence="9">JCM 17664</strain>
    </source>
</reference>
<sequence length="413" mass="47014">MKLFSLVFMLLLCLPRLIQAQEKQLEDFLMQGRANSPLLHDYANQVKSLGWDSAKLRAGYGVQVAANSDFMYAPVIHGWGYDPAITNGQNVSALMVVSKEVIGKNNLQTRLNSLMLQQKAIEGQSQLSEQALFQQITGQYIICYSDQQQLILTEEILSFLQKEDDVLRKLTRSSVLKQTDYLTFKVALQQQSLAREQTNIQLHNDLAALNYMCGITDTTFILLTAPKLKPTVTTSFDQSRYAANFRIDSLKNANNAELINLNYKPKVSVFADGGYQSALPREAYKNWGISAGVNITLPVYDGRQRKMSLLQNDLAEDTRKQSKEFLRKQFEQQKMQLMQQLTDYQNLTASAERQLNYTRTLVEADKKQLGTGDIRMTDYLLAVHNYLDLRFSLIQYEAAKLSILNALNYLILK</sequence>
<evidence type="ECO:0000256" key="6">
    <source>
        <dbReference type="SAM" id="Coils"/>
    </source>
</evidence>
<evidence type="ECO:0000313" key="9">
    <source>
        <dbReference type="Proteomes" id="UP001501207"/>
    </source>
</evidence>
<keyword evidence="9" id="KW-1185">Reference proteome</keyword>
<evidence type="ECO:0000313" key="8">
    <source>
        <dbReference type="EMBL" id="GAA4309150.1"/>
    </source>
</evidence>
<name>A0ABP8FQV2_9BACT</name>
<dbReference type="InterPro" id="IPR051906">
    <property type="entry name" value="TolC-like"/>
</dbReference>
<evidence type="ECO:0000256" key="7">
    <source>
        <dbReference type="SAM" id="SignalP"/>
    </source>
</evidence>
<gene>
    <name evidence="8" type="ORF">GCM10023143_16980</name>
</gene>
<feature type="coiled-coil region" evidence="6">
    <location>
        <begin position="327"/>
        <end position="354"/>
    </location>
</feature>
<dbReference type="PANTHER" id="PTHR30026:SF20">
    <property type="entry name" value="OUTER MEMBRANE PROTEIN TOLC"/>
    <property type="match status" value="1"/>
</dbReference>
<keyword evidence="4" id="KW-0472">Membrane</keyword>
<organism evidence="8 9">
    <name type="scientific">Compostibacter hankyongensis</name>
    <dbReference type="NCBI Taxonomy" id="1007089"/>
    <lineage>
        <taxon>Bacteria</taxon>
        <taxon>Pseudomonadati</taxon>
        <taxon>Bacteroidota</taxon>
        <taxon>Chitinophagia</taxon>
        <taxon>Chitinophagales</taxon>
        <taxon>Chitinophagaceae</taxon>
        <taxon>Compostibacter</taxon>
    </lineage>
</organism>
<keyword evidence="2" id="KW-1134">Transmembrane beta strand</keyword>
<dbReference type="Gene3D" id="1.20.1600.10">
    <property type="entry name" value="Outer membrane efflux proteins (OEP)"/>
    <property type="match status" value="1"/>
</dbReference>
<keyword evidence="7" id="KW-0732">Signal</keyword>
<proteinExistence type="predicted"/>
<dbReference type="EMBL" id="BAABFN010000002">
    <property type="protein sequence ID" value="GAA4309150.1"/>
    <property type="molecule type" value="Genomic_DNA"/>
</dbReference>
<evidence type="ECO:0000256" key="2">
    <source>
        <dbReference type="ARBA" id="ARBA00022452"/>
    </source>
</evidence>
<comment type="caution">
    <text evidence="8">The sequence shown here is derived from an EMBL/GenBank/DDBJ whole genome shotgun (WGS) entry which is preliminary data.</text>
</comment>
<feature type="signal peptide" evidence="7">
    <location>
        <begin position="1"/>
        <end position="20"/>
    </location>
</feature>
<dbReference type="SUPFAM" id="SSF56954">
    <property type="entry name" value="Outer membrane efflux proteins (OEP)"/>
    <property type="match status" value="1"/>
</dbReference>
<evidence type="ECO:0000256" key="3">
    <source>
        <dbReference type="ARBA" id="ARBA00022692"/>
    </source>
</evidence>
<dbReference type="PANTHER" id="PTHR30026">
    <property type="entry name" value="OUTER MEMBRANE PROTEIN TOLC"/>
    <property type="match status" value="1"/>
</dbReference>
<evidence type="ECO:0008006" key="10">
    <source>
        <dbReference type="Google" id="ProtNLM"/>
    </source>
</evidence>
<evidence type="ECO:0000256" key="1">
    <source>
        <dbReference type="ARBA" id="ARBA00004442"/>
    </source>
</evidence>